<dbReference type="Pfam" id="PF11072">
    <property type="entry name" value="DUF2859"/>
    <property type="match status" value="1"/>
</dbReference>
<evidence type="ECO:0000256" key="1">
    <source>
        <dbReference type="SAM" id="MobiDB-lite"/>
    </source>
</evidence>
<reference evidence="2 3" key="1">
    <citation type="submission" date="2018-08" db="EMBL/GenBank/DDBJ databases">
        <title>Recombination of ecologically and evolutionarily significant loci maintains genetic cohesion in the Pseudomonas syringae species complex.</title>
        <authorList>
            <person name="Dillon M."/>
            <person name="Thakur S."/>
            <person name="Almeida R.N.D."/>
            <person name="Weir B.S."/>
            <person name="Guttman D.S."/>
        </authorList>
    </citation>
    <scope>NUCLEOTIDE SEQUENCE [LARGE SCALE GENOMIC DNA]</scope>
    <source>
        <strain evidence="2 3">ICMP 867</strain>
    </source>
</reference>
<sequence length="209" mass="22733">MDHRRRTLSPACRRRSSRQLSQGLCQTSQPGNRHPNAGDQSMTQSVNLGAALCLPFMICQAAELTVVEDKGGDSALPYYRSLNPEPSSSVSNDLTSHLNPVAAQGLPVRTTRMTPGSVQGRIINAPGLQPLFLIGDDETSRRWLQERGAVLEQMQAVGLVVNVATPERLAVVRSWLPNTLVYPASGDDLSQRLGLNHYPVLITPTAIEQ</sequence>
<name>A0A3M3VAE0_PSESG</name>
<dbReference type="NCBIfam" id="TIGR03765">
    <property type="entry name" value="ICE_PFL_4695"/>
    <property type="match status" value="1"/>
</dbReference>
<accession>A0A3M3VAE0</accession>
<feature type="compositionally biased region" description="Basic residues" evidence="1">
    <location>
        <begin position="1"/>
        <end position="17"/>
    </location>
</feature>
<dbReference type="Proteomes" id="UP000280599">
    <property type="component" value="Unassembled WGS sequence"/>
</dbReference>
<evidence type="ECO:0000313" key="2">
    <source>
        <dbReference type="EMBL" id="RMO42518.1"/>
    </source>
</evidence>
<feature type="region of interest" description="Disordered" evidence="1">
    <location>
        <begin position="1"/>
        <end position="42"/>
    </location>
</feature>
<dbReference type="EMBL" id="RBPT01000321">
    <property type="protein sequence ID" value="RMO42518.1"/>
    <property type="molecule type" value="Genomic_DNA"/>
</dbReference>
<organism evidence="2 3">
    <name type="scientific">Pseudomonas savastanoi pv. glycinea</name>
    <name type="common">Pseudomonas syringae pv. glycinea</name>
    <dbReference type="NCBI Taxonomy" id="318"/>
    <lineage>
        <taxon>Bacteria</taxon>
        <taxon>Pseudomonadati</taxon>
        <taxon>Pseudomonadota</taxon>
        <taxon>Gammaproteobacteria</taxon>
        <taxon>Pseudomonadales</taxon>
        <taxon>Pseudomonadaceae</taxon>
        <taxon>Pseudomonas</taxon>
    </lineage>
</organism>
<evidence type="ECO:0000313" key="3">
    <source>
        <dbReference type="Proteomes" id="UP000280599"/>
    </source>
</evidence>
<protein>
    <submittedName>
        <fullName evidence="2">Integrating conjugative element protein, family</fullName>
    </submittedName>
</protein>
<dbReference type="AlphaFoldDB" id="A0A3M3VAE0"/>
<proteinExistence type="predicted"/>
<comment type="caution">
    <text evidence="2">The sequence shown here is derived from an EMBL/GenBank/DDBJ whole genome shotgun (WGS) entry which is preliminary data.</text>
</comment>
<dbReference type="InterPro" id="IPR021300">
    <property type="entry name" value="Integr_conj_element_PFL4695"/>
</dbReference>
<gene>
    <name evidence="2" type="ORF">ALQ41_100303</name>
</gene>